<dbReference type="Pfam" id="PF04434">
    <property type="entry name" value="SWIM"/>
    <property type="match status" value="1"/>
</dbReference>
<name>A0A484NH46_9ASTE</name>
<evidence type="ECO:0000256" key="1">
    <source>
        <dbReference type="ARBA" id="ARBA00022723"/>
    </source>
</evidence>
<dbReference type="InterPro" id="IPR007527">
    <property type="entry name" value="Znf_SWIM"/>
</dbReference>
<dbReference type="PANTHER" id="PTHR31973">
    <property type="entry name" value="POLYPROTEIN, PUTATIVE-RELATED"/>
    <property type="match status" value="1"/>
</dbReference>
<dbReference type="InterPro" id="IPR006564">
    <property type="entry name" value="Znf_PMZ"/>
</dbReference>
<protein>
    <recommendedName>
        <fullName evidence="6">SWIM-type domain-containing protein</fullName>
    </recommendedName>
</protein>
<evidence type="ECO:0000313" key="8">
    <source>
        <dbReference type="Proteomes" id="UP000595140"/>
    </source>
</evidence>
<feature type="domain" description="SWIM-type" evidence="6">
    <location>
        <begin position="494"/>
        <end position="543"/>
    </location>
</feature>
<evidence type="ECO:0000256" key="5">
    <source>
        <dbReference type="SAM" id="MobiDB-lite"/>
    </source>
</evidence>
<feature type="region of interest" description="Disordered" evidence="5">
    <location>
        <begin position="102"/>
        <end position="163"/>
    </location>
</feature>
<sequence>MIKNNEVEYSLHSNKAFVFDLDISFEEVFNEFLDAIGEVNLNSIKKIWGKYPKYKDGVYAASRPFPISEERTWRCFVQKATKEYDELEVYLDAHQVEVFANEEEEMEEEQNHQAHHHQVHHQHQVDEAGPSNTARDMDDEDDSEDPTYVVNSDQESSSDESEVSGWVSMYTPDVYTEEPINIAEQGILEFPIPRHVEEVSLQPTFRILEIQIGYRYGDFKSLQFVVALRNIAEHIHFQTSSKRRNYWLAKCTYPEQCPWLIQAAKVASVWTVKQYRSQHLCRPDFSKEKDDKLITSKLISGIIFSKIAADADYKVRHGGIDVAFNTIPQLLEQRVTRRYCLRHLRSNFQKKFNSKKLKGLMYHAASTPDVFEFNRTMQQIKSQREEAYGWLLALPLEKWALCSDGGARYGILTTNLSESYNHVLKGCRSLPVYAIVKTTYERLVKLFAERRTKGFTWLQAGFKFPKYIWNEVRRMEDHRLHCHVIPHHPQQGIYRVVVEGNAGATGRLDEIVVHLGKKMCSCGKWATLHMPCVHVYAVCRYCNITVDDLIPRVFSLQNYLDAYSGSVMPLQNEIEWPTLGYELVHPFIGQRSQAGRPARMHIEDLAPPVVYQIVLQNAMASSAPYEIGTKDQGTHHKIWHNPQISFDFVMLAQYCTKNSTKHNIEYFGNVVHRFVRSEPSRPLPLKSTPFSPSSYPTKDPMFSVILSLDSRLNCRNC</sequence>
<keyword evidence="1" id="KW-0479">Metal-binding</keyword>
<dbReference type="PROSITE" id="PS50966">
    <property type="entry name" value="ZF_SWIM"/>
    <property type="match status" value="1"/>
</dbReference>
<accession>A0A484NH46</accession>
<reference evidence="7 8" key="1">
    <citation type="submission" date="2018-04" db="EMBL/GenBank/DDBJ databases">
        <authorList>
            <person name="Vogel A."/>
        </authorList>
    </citation>
    <scope>NUCLEOTIDE SEQUENCE [LARGE SCALE GENOMIC DNA]</scope>
</reference>
<dbReference type="EMBL" id="OOIL02006673">
    <property type="protein sequence ID" value="VFQ99706.1"/>
    <property type="molecule type" value="Genomic_DNA"/>
</dbReference>
<evidence type="ECO:0000256" key="3">
    <source>
        <dbReference type="ARBA" id="ARBA00022833"/>
    </source>
</evidence>
<proteinExistence type="predicted"/>
<keyword evidence="2 4" id="KW-0863">Zinc-finger</keyword>
<keyword evidence="3" id="KW-0862">Zinc</keyword>
<dbReference type="OrthoDB" id="1305499at2759"/>
<dbReference type="AlphaFoldDB" id="A0A484NH46"/>
<feature type="compositionally biased region" description="Basic residues" evidence="5">
    <location>
        <begin position="113"/>
        <end position="122"/>
    </location>
</feature>
<evidence type="ECO:0000259" key="6">
    <source>
        <dbReference type="PROSITE" id="PS50966"/>
    </source>
</evidence>
<evidence type="ECO:0000256" key="2">
    <source>
        <dbReference type="ARBA" id="ARBA00022771"/>
    </source>
</evidence>
<dbReference type="GO" id="GO:0008270">
    <property type="term" value="F:zinc ion binding"/>
    <property type="evidence" value="ECO:0007669"/>
    <property type="project" value="UniProtKB-KW"/>
</dbReference>
<evidence type="ECO:0000256" key="4">
    <source>
        <dbReference type="PROSITE-ProRule" id="PRU00325"/>
    </source>
</evidence>
<dbReference type="SMART" id="SM00575">
    <property type="entry name" value="ZnF_PMZ"/>
    <property type="match status" value="1"/>
</dbReference>
<organism evidence="7 8">
    <name type="scientific">Cuscuta campestris</name>
    <dbReference type="NCBI Taxonomy" id="132261"/>
    <lineage>
        <taxon>Eukaryota</taxon>
        <taxon>Viridiplantae</taxon>
        <taxon>Streptophyta</taxon>
        <taxon>Embryophyta</taxon>
        <taxon>Tracheophyta</taxon>
        <taxon>Spermatophyta</taxon>
        <taxon>Magnoliopsida</taxon>
        <taxon>eudicotyledons</taxon>
        <taxon>Gunneridae</taxon>
        <taxon>Pentapetalae</taxon>
        <taxon>asterids</taxon>
        <taxon>lamiids</taxon>
        <taxon>Solanales</taxon>
        <taxon>Convolvulaceae</taxon>
        <taxon>Cuscuteae</taxon>
        <taxon>Cuscuta</taxon>
        <taxon>Cuscuta subgen. Grammica</taxon>
        <taxon>Cuscuta sect. Cleistogrammica</taxon>
    </lineage>
</organism>
<dbReference type="PANTHER" id="PTHR31973:SF195">
    <property type="entry name" value="MUDR FAMILY TRANSPOSASE"/>
    <property type="match status" value="1"/>
</dbReference>
<evidence type="ECO:0000313" key="7">
    <source>
        <dbReference type="EMBL" id="VFQ99706.1"/>
    </source>
</evidence>
<dbReference type="Proteomes" id="UP000595140">
    <property type="component" value="Unassembled WGS sequence"/>
</dbReference>
<keyword evidence="8" id="KW-1185">Reference proteome</keyword>
<gene>
    <name evidence="7" type="ORF">CCAM_LOCUS41482</name>
</gene>